<dbReference type="GO" id="GO:0044550">
    <property type="term" value="P:secondary metabolite biosynthetic process"/>
    <property type="evidence" value="ECO:0007669"/>
    <property type="project" value="TreeGrafter"/>
</dbReference>
<dbReference type="PROSITE" id="PS00012">
    <property type="entry name" value="PHOSPHOPANTETHEINE"/>
    <property type="match status" value="1"/>
</dbReference>
<dbReference type="Proteomes" id="UP000018849">
    <property type="component" value="Unassembled WGS sequence"/>
</dbReference>
<protein>
    <submittedName>
        <fullName evidence="6">Yersiniabactin polyketide/non-ribosomal peptide synthetase</fullName>
    </submittedName>
</protein>
<dbReference type="GO" id="GO:0016874">
    <property type="term" value="F:ligase activity"/>
    <property type="evidence" value="ECO:0007669"/>
    <property type="project" value="UniProtKB-KW"/>
</dbReference>
<reference evidence="6 7" key="1">
    <citation type="journal article" date="2013" name="PLoS Pathog.">
        <title>Genomic analysis of the Kiwifruit pathogen Pseudomonas syringae pv. actinidiae provides insight into the origins of an emergent plant disease.</title>
        <authorList>
            <person name="McCann H.C."/>
            <person name="Rikkerink E.H."/>
            <person name="Bertels F."/>
            <person name="Fiers M."/>
            <person name="Lu A."/>
            <person name="Rees-George J."/>
            <person name="Andersen M.T."/>
            <person name="Gleave A.P."/>
            <person name="Haubold B."/>
            <person name="Wohlers M.W."/>
            <person name="Guttman D.S."/>
            <person name="Wang P.W."/>
            <person name="Straub C."/>
            <person name="Vanneste J.L."/>
            <person name="Rainey P.B."/>
            <person name="Templeton M.D."/>
        </authorList>
    </citation>
    <scope>NUCLEOTIDE SEQUENCE [LARGE SCALE GENOMIC DNA]</scope>
    <source>
        <strain evidence="6 7">ICMP 19096</strain>
    </source>
</reference>
<evidence type="ECO:0000259" key="5">
    <source>
        <dbReference type="PROSITE" id="PS50075"/>
    </source>
</evidence>
<keyword evidence="1" id="KW-0596">Phosphopantetheine</keyword>
<dbReference type="Gene3D" id="1.10.1200.10">
    <property type="entry name" value="ACP-like"/>
    <property type="match status" value="1"/>
</dbReference>
<organism evidence="6 7">
    <name type="scientific">Pseudomonas syringae pv. actinidiae ICMP 19096</name>
    <dbReference type="NCBI Taxonomy" id="1194405"/>
    <lineage>
        <taxon>Bacteria</taxon>
        <taxon>Pseudomonadati</taxon>
        <taxon>Pseudomonadota</taxon>
        <taxon>Gammaproteobacteria</taxon>
        <taxon>Pseudomonadales</taxon>
        <taxon>Pseudomonadaceae</taxon>
        <taxon>Pseudomonas</taxon>
        <taxon>Pseudomonas syringae</taxon>
    </lineage>
</organism>
<dbReference type="InterPro" id="IPR006162">
    <property type="entry name" value="Ppantetheine_attach_site"/>
</dbReference>
<sequence>GAHALASAYLDGLAESQTDARLHTVSIAWGAWGETGRASDDQLHAQLALGGMGTLATSEGLWHLEQAVMRNSPWRLAMRIDPERIDPRRLLLTQHIEQPATRTPAKNSRHSDALSPDAAPAHTQDLMQLGLDSLLFLELSSDIQRQLGVRLDAEQAYRDLSIRGLSALLLSSTEKAPLAARDTVIVPQPNSRFEPFPLTPIQHAYWLGRTDLIDYGGVACHVLFEWDKAYADFDLTRFEQAWNALIARHDMLRMVIDSDGRQRILHNTPWYRLPRNDLRELPAEQQQQRLLDIREDMSYRVLPTDCWPLFEVTVSELDAGHCRLHMNL</sequence>
<dbReference type="SMART" id="SM00823">
    <property type="entry name" value="PKS_PP"/>
    <property type="match status" value="1"/>
</dbReference>
<dbReference type="EMBL" id="AOKF01001681">
    <property type="protein sequence ID" value="EPN58151.1"/>
    <property type="molecule type" value="Genomic_DNA"/>
</dbReference>
<evidence type="ECO:0000256" key="3">
    <source>
        <dbReference type="ARBA" id="ARBA00022598"/>
    </source>
</evidence>
<dbReference type="PANTHER" id="PTHR45527">
    <property type="entry name" value="NONRIBOSOMAL PEPTIDE SYNTHETASE"/>
    <property type="match status" value="1"/>
</dbReference>
<dbReference type="InterPro" id="IPR023213">
    <property type="entry name" value="CAT-like_dom_sf"/>
</dbReference>
<dbReference type="SUPFAM" id="SSF52777">
    <property type="entry name" value="CoA-dependent acyltransferases"/>
    <property type="match status" value="1"/>
</dbReference>
<feature type="region of interest" description="Disordered" evidence="4">
    <location>
        <begin position="96"/>
        <end position="118"/>
    </location>
</feature>
<evidence type="ECO:0000313" key="6">
    <source>
        <dbReference type="EMBL" id="EPN58151.1"/>
    </source>
</evidence>
<feature type="non-terminal residue" evidence="6">
    <location>
        <position position="328"/>
    </location>
</feature>
<dbReference type="InterPro" id="IPR036736">
    <property type="entry name" value="ACP-like_sf"/>
</dbReference>
<evidence type="ECO:0000313" key="7">
    <source>
        <dbReference type="Proteomes" id="UP000018849"/>
    </source>
</evidence>
<keyword evidence="2" id="KW-0597">Phosphoprotein</keyword>
<name>A0A656JW93_PSESF</name>
<dbReference type="GO" id="GO:0005737">
    <property type="term" value="C:cytoplasm"/>
    <property type="evidence" value="ECO:0007669"/>
    <property type="project" value="TreeGrafter"/>
</dbReference>
<evidence type="ECO:0000256" key="2">
    <source>
        <dbReference type="ARBA" id="ARBA00022553"/>
    </source>
</evidence>
<dbReference type="GO" id="GO:0000036">
    <property type="term" value="F:acyl carrier activity"/>
    <property type="evidence" value="ECO:0007669"/>
    <property type="project" value="TreeGrafter"/>
</dbReference>
<dbReference type="Gene3D" id="3.30.559.10">
    <property type="entry name" value="Chloramphenicol acetyltransferase-like domain"/>
    <property type="match status" value="1"/>
</dbReference>
<feature type="non-terminal residue" evidence="6">
    <location>
        <position position="1"/>
    </location>
</feature>
<dbReference type="Pfam" id="PF00550">
    <property type="entry name" value="PP-binding"/>
    <property type="match status" value="1"/>
</dbReference>
<dbReference type="InterPro" id="IPR020806">
    <property type="entry name" value="PKS_PP-bd"/>
</dbReference>
<keyword evidence="3" id="KW-0436">Ligase</keyword>
<dbReference type="GO" id="GO:0043041">
    <property type="term" value="P:amino acid activation for nonribosomal peptide biosynthetic process"/>
    <property type="evidence" value="ECO:0007669"/>
    <property type="project" value="TreeGrafter"/>
</dbReference>
<dbReference type="AlphaFoldDB" id="A0A656JW93"/>
<dbReference type="InterPro" id="IPR009081">
    <property type="entry name" value="PP-bd_ACP"/>
</dbReference>
<evidence type="ECO:0000256" key="4">
    <source>
        <dbReference type="SAM" id="MobiDB-lite"/>
    </source>
</evidence>
<comment type="caution">
    <text evidence="6">The sequence shown here is derived from an EMBL/GenBank/DDBJ whole genome shotgun (WGS) entry which is preliminary data.</text>
</comment>
<dbReference type="PANTHER" id="PTHR45527:SF10">
    <property type="entry name" value="PYOCHELIN SYNTHASE PCHF"/>
    <property type="match status" value="1"/>
</dbReference>
<dbReference type="SUPFAM" id="SSF47336">
    <property type="entry name" value="ACP-like"/>
    <property type="match status" value="1"/>
</dbReference>
<proteinExistence type="predicted"/>
<accession>A0A656JW93</accession>
<dbReference type="FunFam" id="3.30.559.10:FF:000023">
    <property type="entry name" value="Non-ribosomal peptide synthetase"/>
    <property type="match status" value="1"/>
</dbReference>
<dbReference type="Gene3D" id="3.40.50.720">
    <property type="entry name" value="NAD(P)-binding Rossmann-like Domain"/>
    <property type="match status" value="1"/>
</dbReference>
<dbReference type="GO" id="GO:0031177">
    <property type="term" value="F:phosphopantetheine binding"/>
    <property type="evidence" value="ECO:0007669"/>
    <property type="project" value="InterPro"/>
</dbReference>
<feature type="domain" description="Carrier" evidence="5">
    <location>
        <begin position="97"/>
        <end position="173"/>
    </location>
</feature>
<dbReference type="PROSITE" id="PS50075">
    <property type="entry name" value="CARRIER"/>
    <property type="match status" value="1"/>
</dbReference>
<evidence type="ECO:0000256" key="1">
    <source>
        <dbReference type="ARBA" id="ARBA00022450"/>
    </source>
</evidence>
<gene>
    <name evidence="6" type="ORF">A245_19861</name>
</gene>